<feature type="non-terminal residue" evidence="1">
    <location>
        <position position="59"/>
    </location>
</feature>
<organism evidence="1">
    <name type="scientific">marine metagenome</name>
    <dbReference type="NCBI Taxonomy" id="408172"/>
    <lineage>
        <taxon>unclassified sequences</taxon>
        <taxon>metagenomes</taxon>
        <taxon>ecological metagenomes</taxon>
    </lineage>
</organism>
<evidence type="ECO:0000313" key="1">
    <source>
        <dbReference type="EMBL" id="SVB86415.1"/>
    </source>
</evidence>
<accession>A0A382HH63</accession>
<name>A0A382HH63_9ZZZZ</name>
<proteinExistence type="predicted"/>
<reference evidence="1" key="1">
    <citation type="submission" date="2018-05" db="EMBL/GenBank/DDBJ databases">
        <authorList>
            <person name="Lanie J.A."/>
            <person name="Ng W.-L."/>
            <person name="Kazmierczak K.M."/>
            <person name="Andrzejewski T.M."/>
            <person name="Davidsen T.M."/>
            <person name="Wayne K.J."/>
            <person name="Tettelin H."/>
            <person name="Glass J.I."/>
            <person name="Rusch D."/>
            <person name="Podicherti R."/>
            <person name="Tsui H.-C.T."/>
            <person name="Winkler M.E."/>
        </authorList>
    </citation>
    <scope>NUCLEOTIDE SEQUENCE</scope>
</reference>
<dbReference type="AlphaFoldDB" id="A0A382HH63"/>
<dbReference type="EMBL" id="UINC01061150">
    <property type="protein sequence ID" value="SVB86415.1"/>
    <property type="molecule type" value="Genomic_DNA"/>
</dbReference>
<sequence length="59" mass="6201">MVREAFLGTSNFRTTVTEPLLELALGRGSPFPEMVIVSPGFEPGGTLILKSSASMCGIS</sequence>
<protein>
    <submittedName>
        <fullName evidence="1">Uncharacterized protein</fullName>
    </submittedName>
</protein>
<gene>
    <name evidence="1" type="ORF">METZ01_LOCUS239269</name>
</gene>